<dbReference type="RefSeq" id="WP_187303461.1">
    <property type="nucleotide sequence ID" value="NZ_JACRYT010000012.1"/>
</dbReference>
<dbReference type="SUPFAM" id="SSF63380">
    <property type="entry name" value="Riboflavin synthase domain-like"/>
    <property type="match status" value="1"/>
</dbReference>
<gene>
    <name evidence="1" type="ORF">H9L42_11100</name>
</gene>
<accession>A0A923NKT9</accession>
<dbReference type="GO" id="GO:0051537">
    <property type="term" value="F:2 iron, 2 sulfur cluster binding"/>
    <property type="evidence" value="ECO:0007669"/>
    <property type="project" value="InterPro"/>
</dbReference>
<dbReference type="InterPro" id="IPR017938">
    <property type="entry name" value="Riboflavin_synthase-like_b-brl"/>
</dbReference>
<dbReference type="InterPro" id="IPR050353">
    <property type="entry name" value="PyrK_electron_transfer"/>
</dbReference>
<dbReference type="InterPro" id="IPR006058">
    <property type="entry name" value="2Fe2S_fd_BS"/>
</dbReference>
<sequence>MTYKEEVCIDAGTENCPCLLAQSGDCLTCSRLQGKDFCDCGWRGVCIYNEYIQNGKKINNRRESKRCRILKKIWYGEHLLVFVVEVSRGFALKASLPGSYVFLKPHGYSSCYSVPISVMRSDPDKGQIHLAVNVMAGKTKALTEAGDEIEVRGVYRNGLLGVRKLLKKQPQKVLCITKGVGFAPAAHYNRWALGKDTVDLIVDLDKINQELVNDYLADCPANSIRYTKLTADFVCPTGYDAILLLASDYYQDAISIPGEKAVYSNNFHMCCGEGICGACTMVDETGKSHKMCKCQFYDF</sequence>
<evidence type="ECO:0000313" key="1">
    <source>
        <dbReference type="EMBL" id="MBC6680364.1"/>
    </source>
</evidence>
<reference evidence="1" key="1">
    <citation type="submission" date="2020-08" db="EMBL/GenBank/DDBJ databases">
        <title>Genome public.</title>
        <authorList>
            <person name="Liu C."/>
            <person name="Sun Q."/>
        </authorList>
    </citation>
    <scope>NUCLEOTIDE SEQUENCE</scope>
    <source>
        <strain evidence="1">BX12</strain>
    </source>
</reference>
<dbReference type="EMBL" id="JACRYT010000012">
    <property type="protein sequence ID" value="MBC6680364.1"/>
    <property type="molecule type" value="Genomic_DNA"/>
</dbReference>
<organism evidence="1 2">
    <name type="scientific">Zhenpiania hominis</name>
    <dbReference type="NCBI Taxonomy" id="2763644"/>
    <lineage>
        <taxon>Bacteria</taxon>
        <taxon>Bacillati</taxon>
        <taxon>Bacillota</taxon>
        <taxon>Clostridia</taxon>
        <taxon>Peptostreptococcales</taxon>
        <taxon>Anaerovoracaceae</taxon>
        <taxon>Zhenpiania</taxon>
    </lineage>
</organism>
<dbReference type="AlphaFoldDB" id="A0A923NKT9"/>
<comment type="caution">
    <text evidence="1">The sequence shown here is derived from an EMBL/GenBank/DDBJ whole genome shotgun (WGS) entry which is preliminary data.</text>
</comment>
<dbReference type="PANTHER" id="PTHR43513">
    <property type="entry name" value="DIHYDROOROTATE DEHYDROGENASE B (NAD(+)), ELECTRON TRANSFER SUBUNIT"/>
    <property type="match status" value="1"/>
</dbReference>
<name>A0A923NKT9_9FIRM</name>
<dbReference type="Gene3D" id="2.40.30.10">
    <property type="entry name" value="Translation factors"/>
    <property type="match status" value="1"/>
</dbReference>
<proteinExistence type="predicted"/>
<evidence type="ECO:0000313" key="2">
    <source>
        <dbReference type="Proteomes" id="UP000602647"/>
    </source>
</evidence>
<dbReference type="Proteomes" id="UP000602647">
    <property type="component" value="Unassembled WGS sequence"/>
</dbReference>
<protein>
    <submittedName>
        <fullName evidence="1">Uncharacterized protein</fullName>
    </submittedName>
</protein>
<keyword evidence="2" id="KW-1185">Reference proteome</keyword>
<dbReference type="PROSITE" id="PS00197">
    <property type="entry name" value="2FE2S_FER_1"/>
    <property type="match status" value="1"/>
</dbReference>
<dbReference type="PANTHER" id="PTHR43513:SF3">
    <property type="entry name" value="DIHYDROOROTATE DEHYDROGENASE B (NAD(+)), ELECTRON TRANSFER SUBUNIT-RELATED"/>
    <property type="match status" value="1"/>
</dbReference>